<dbReference type="Pfam" id="PF20275">
    <property type="entry name" value="CTD10"/>
    <property type="match status" value="1"/>
</dbReference>
<dbReference type="EMBL" id="QFNK01000011">
    <property type="protein sequence ID" value="PZO88653.1"/>
    <property type="molecule type" value="Genomic_DNA"/>
</dbReference>
<evidence type="ECO:0000313" key="2">
    <source>
        <dbReference type="EMBL" id="PZO88653.1"/>
    </source>
</evidence>
<accession>A0A2W5A291</accession>
<dbReference type="AlphaFoldDB" id="A0A2W5A291"/>
<gene>
    <name evidence="2" type="ORF">DI626_01210</name>
</gene>
<reference evidence="2 3" key="1">
    <citation type="submission" date="2017-08" db="EMBL/GenBank/DDBJ databases">
        <title>Infants hospitalized years apart are colonized by the same room-sourced microbial strains.</title>
        <authorList>
            <person name="Brooks B."/>
            <person name="Olm M.R."/>
            <person name="Firek B.A."/>
            <person name="Baker R."/>
            <person name="Thomas B.C."/>
            <person name="Morowitz M.J."/>
            <person name="Banfield J.F."/>
        </authorList>
    </citation>
    <scope>NUCLEOTIDE SEQUENCE [LARGE SCALE GENOMIC DNA]</scope>
    <source>
        <strain evidence="2">S2_018_000_R2_104</strain>
    </source>
</reference>
<protein>
    <recommendedName>
        <fullName evidence="1">ABC-three component systems C-terminal domain-containing protein</fullName>
    </recommendedName>
</protein>
<organism evidence="2 3">
    <name type="scientific">Micavibrio aeruginosavorus</name>
    <dbReference type="NCBI Taxonomy" id="349221"/>
    <lineage>
        <taxon>Bacteria</taxon>
        <taxon>Pseudomonadati</taxon>
        <taxon>Bdellovibrionota</taxon>
        <taxon>Bdellovibrionia</taxon>
        <taxon>Bdellovibrionales</taxon>
        <taxon>Pseudobdellovibrionaceae</taxon>
        <taxon>Micavibrio</taxon>
    </lineage>
</organism>
<comment type="caution">
    <text evidence="2">The sequence shown here is derived from an EMBL/GenBank/DDBJ whole genome shotgun (WGS) entry which is preliminary data.</text>
</comment>
<dbReference type="InterPro" id="IPR046919">
    <property type="entry name" value="ABC-3C_CTD10"/>
</dbReference>
<evidence type="ECO:0000313" key="3">
    <source>
        <dbReference type="Proteomes" id="UP000249557"/>
    </source>
</evidence>
<proteinExistence type="predicted"/>
<feature type="domain" description="ABC-three component systems C-terminal" evidence="1">
    <location>
        <begin position="197"/>
        <end position="297"/>
    </location>
</feature>
<sequence>MALDQFQKHFYRMKFENRYLRAKGNEFQEFFRVIMEHAYPGDFIAVRTHGNVGDKKCDGYRQNGGIIFQCYAPKEMDLKSLLKKMQDDFDGAKAHWKDEMKQWVFVHNDDGGLPADAVKYLEKFKADNEGLETGQHGFQELSDIVDGLPETKLSSLFGPLPSRNMVANIGNDDIRAAVQGIQHYDPRSDMGDPVAPSAAKLTANGLSIAVIELIRGGFVGARRVQGFFDNYPVPDYVDTVASAFKREYIKLRDDGTKPDEIYESLYGYAGGDGGDANRRAAVSAVLSYFFERCDIFEDSVAQS</sequence>
<dbReference type="Proteomes" id="UP000249557">
    <property type="component" value="Unassembled WGS sequence"/>
</dbReference>
<evidence type="ECO:0000259" key="1">
    <source>
        <dbReference type="Pfam" id="PF20275"/>
    </source>
</evidence>
<name>A0A2W5A291_9BACT</name>